<dbReference type="EMBL" id="OC318715">
    <property type="protein sequence ID" value="CAD7403017.1"/>
    <property type="molecule type" value="Genomic_DNA"/>
</dbReference>
<keyword evidence="1" id="KW-0677">Repeat</keyword>
<dbReference type="PANTHER" id="PTHR24139:SF34">
    <property type="entry name" value="85_88 KDA CALCIUM-INDEPENDENT PHOSPHOLIPASE A2"/>
    <property type="match status" value="1"/>
</dbReference>
<proteinExistence type="predicted"/>
<evidence type="ECO:0000256" key="1">
    <source>
        <dbReference type="ARBA" id="ARBA00022737"/>
    </source>
</evidence>
<feature type="short sequence motif" description="GXGXXG" evidence="5">
    <location>
        <begin position="24"/>
        <end position="29"/>
    </location>
</feature>
<dbReference type="GO" id="GO:0052816">
    <property type="term" value="F:long-chain fatty acyl-CoA hydrolase activity"/>
    <property type="evidence" value="ECO:0007669"/>
    <property type="project" value="TreeGrafter"/>
</dbReference>
<dbReference type="Pfam" id="PF01734">
    <property type="entry name" value="Patatin"/>
    <property type="match status" value="1"/>
</dbReference>
<organism evidence="7">
    <name type="scientific">Timema cristinae</name>
    <name type="common">Walking stick</name>
    <dbReference type="NCBI Taxonomy" id="61476"/>
    <lineage>
        <taxon>Eukaryota</taxon>
        <taxon>Metazoa</taxon>
        <taxon>Ecdysozoa</taxon>
        <taxon>Arthropoda</taxon>
        <taxon>Hexapoda</taxon>
        <taxon>Insecta</taxon>
        <taxon>Pterygota</taxon>
        <taxon>Neoptera</taxon>
        <taxon>Polyneoptera</taxon>
        <taxon>Phasmatodea</taxon>
        <taxon>Timematodea</taxon>
        <taxon>Timematoidea</taxon>
        <taxon>Timematidae</taxon>
        <taxon>Timema</taxon>
    </lineage>
</organism>
<feature type="domain" description="PNPLA" evidence="6">
    <location>
        <begin position="20"/>
        <end position="220"/>
    </location>
</feature>
<dbReference type="SUPFAM" id="SSF52151">
    <property type="entry name" value="FabD/lysophospholipase-like"/>
    <property type="match status" value="1"/>
</dbReference>
<evidence type="ECO:0000256" key="2">
    <source>
        <dbReference type="ARBA" id="ARBA00022801"/>
    </source>
</evidence>
<dbReference type="GO" id="GO:0016042">
    <property type="term" value="P:lipid catabolic process"/>
    <property type="evidence" value="ECO:0007669"/>
    <property type="project" value="UniProtKB-UniRule"/>
</dbReference>
<dbReference type="InterPro" id="IPR016035">
    <property type="entry name" value="Acyl_Trfase/lysoPLipase"/>
</dbReference>
<protein>
    <recommendedName>
        <fullName evidence="6">PNPLA domain-containing protein</fullName>
    </recommendedName>
</protein>
<sequence>MGVAQSAKKNTGRIKGGRLLCLDGGGIRGMILAEILLELEKKAGKSLVQCFDWIAGTSTGGILALGLAAGKTLKECLYIYFRMKDLAFVGARPYSSEPLENMLKECLGSDSVMATVTHPKVMITGVLADRKPVDLHLFRNYPSPSTLLIIEPNGLFRPPPQPEEQLMWRAARATGAAPSYFRFDSTIVTISQAHLSSNLRSFGRFLDGGLIANNPTLDAMTEIHEYNLAMEATGKGAQACPLTLVVSLGTGLVPITQVTHISAVCRTENTFIKIMAQVSKTDLGTMDQYYLRANTYLKEIDVFRPESLWDTARLAMGMSSLGQLLVDQATASDGRVVDRARAWCSMIGVPYYRFTPQMSEDIAMDERSDEKLVNMLWETRAYTHANRHVLNELVALLDKD</sequence>
<feature type="active site" description="Nucleophile" evidence="5">
    <location>
        <position position="58"/>
    </location>
</feature>
<evidence type="ECO:0000256" key="4">
    <source>
        <dbReference type="ARBA" id="ARBA00023098"/>
    </source>
</evidence>
<evidence type="ECO:0000313" key="7">
    <source>
        <dbReference type="EMBL" id="CAD7403017.1"/>
    </source>
</evidence>
<dbReference type="GO" id="GO:0005739">
    <property type="term" value="C:mitochondrion"/>
    <property type="evidence" value="ECO:0007669"/>
    <property type="project" value="TreeGrafter"/>
</dbReference>
<dbReference type="PROSITE" id="PS51635">
    <property type="entry name" value="PNPLA"/>
    <property type="match status" value="1"/>
</dbReference>
<keyword evidence="4 5" id="KW-0443">Lipid metabolism</keyword>
<feature type="short sequence motif" description="DGA/G" evidence="5">
    <location>
        <begin position="207"/>
        <end position="209"/>
    </location>
</feature>
<accession>A0A7R9CV24</accession>
<dbReference type="CDD" id="cd07212">
    <property type="entry name" value="Pat_PNPLA9"/>
    <property type="match status" value="1"/>
</dbReference>
<feature type="active site" description="Proton acceptor" evidence="5">
    <location>
        <position position="207"/>
    </location>
</feature>
<evidence type="ECO:0000259" key="6">
    <source>
        <dbReference type="PROSITE" id="PS51635"/>
    </source>
</evidence>
<evidence type="ECO:0000256" key="5">
    <source>
        <dbReference type="PROSITE-ProRule" id="PRU01161"/>
    </source>
</evidence>
<dbReference type="InterPro" id="IPR047148">
    <property type="entry name" value="PLPL9"/>
</dbReference>
<dbReference type="PANTHER" id="PTHR24139">
    <property type="entry name" value="CALCIUM-INDEPENDENT PHOSPHOLIPASE A2"/>
    <property type="match status" value="1"/>
</dbReference>
<dbReference type="GO" id="GO:2000304">
    <property type="term" value="P:positive regulation of ceramide biosynthetic process"/>
    <property type="evidence" value="ECO:0007669"/>
    <property type="project" value="TreeGrafter"/>
</dbReference>
<keyword evidence="3" id="KW-0040">ANK repeat</keyword>
<feature type="short sequence motif" description="GXSXG" evidence="5">
    <location>
        <begin position="56"/>
        <end position="60"/>
    </location>
</feature>
<reference evidence="7" key="1">
    <citation type="submission" date="2020-11" db="EMBL/GenBank/DDBJ databases">
        <authorList>
            <person name="Tran Van P."/>
        </authorList>
    </citation>
    <scope>NUCLEOTIDE SEQUENCE</scope>
</reference>
<dbReference type="GO" id="GO:0047499">
    <property type="term" value="F:calcium-independent phospholipase A2 activity"/>
    <property type="evidence" value="ECO:0007669"/>
    <property type="project" value="InterPro"/>
</dbReference>
<dbReference type="Gene3D" id="3.40.1090.10">
    <property type="entry name" value="Cytosolic phospholipase A2 catalytic domain"/>
    <property type="match status" value="1"/>
</dbReference>
<dbReference type="AlphaFoldDB" id="A0A7R9CV24"/>
<evidence type="ECO:0000256" key="3">
    <source>
        <dbReference type="ARBA" id="ARBA00023043"/>
    </source>
</evidence>
<keyword evidence="2 5" id="KW-0378">Hydrolase</keyword>
<name>A0A7R9CV24_TIMCR</name>
<dbReference type="InterPro" id="IPR002641">
    <property type="entry name" value="PNPLA_dom"/>
</dbReference>
<gene>
    <name evidence="7" type="ORF">TCEB3V08_LOCUS6771</name>
</gene>
<keyword evidence="5" id="KW-0442">Lipid degradation</keyword>